<dbReference type="EMBL" id="CAKOGP040000846">
    <property type="protein sequence ID" value="CAJ1939773.1"/>
    <property type="molecule type" value="Genomic_DNA"/>
</dbReference>
<gene>
    <name evidence="3" type="ORF">CYCCA115_LOCUS6731</name>
</gene>
<protein>
    <recommendedName>
        <fullName evidence="2">Tc1-like transposase DDE domain-containing protein</fullName>
    </recommendedName>
</protein>
<sequence>MPTYSLPSDRQREERGQLATQRHQERAYIEEQAHVLRRSGGYAISAKLVQRTAIQKAFEYFQDETWDFGYKSGKRMDSAALKRILNEVRVITGYDVSWRQFRDWLTYYLQFGHLPSRKKAWKGEQGRSKRLSFTANDDECLQRIIEEQPQLYLDEIVTEMKKLRGKIWHPSTLWKRMHDLGYSLKVAVHRARQASENEQALFYQRLDQFVLDPQQILLIDETHKSRNASRRRRAWGKKGIATVIPSYFEEDFLQQFTIIGVANIFGFVPEACEIVHRNERLENRGTVDTERFELFIEKKLVPILGNYEEKEPNSVVILDNATIHMSDRIEEMINDAGAILLFTAPYSPDINPIEYFFSTYKKGLARNSKKGLCMFDAHFDAIHHVTPEAAMNTFRHCLYPGSDEFCERYGQNDDDDEELFMIMTVIALFIWRKQH</sequence>
<dbReference type="Proteomes" id="UP001295423">
    <property type="component" value="Unassembled WGS sequence"/>
</dbReference>
<dbReference type="AlphaFoldDB" id="A0AAD2CMK6"/>
<feature type="region of interest" description="Disordered" evidence="1">
    <location>
        <begin position="1"/>
        <end position="22"/>
    </location>
</feature>
<dbReference type="GO" id="GO:0003676">
    <property type="term" value="F:nucleic acid binding"/>
    <property type="evidence" value="ECO:0007669"/>
    <property type="project" value="InterPro"/>
</dbReference>
<dbReference type="NCBIfam" id="NF033545">
    <property type="entry name" value="transpos_IS630"/>
    <property type="match status" value="1"/>
</dbReference>
<keyword evidence="4" id="KW-1185">Reference proteome</keyword>
<dbReference type="InterPro" id="IPR036397">
    <property type="entry name" value="RNaseH_sf"/>
</dbReference>
<dbReference type="PANTHER" id="PTHR46564:SF1">
    <property type="entry name" value="TRANSPOSASE"/>
    <property type="match status" value="1"/>
</dbReference>
<feature type="domain" description="Tc1-like transposase DDE" evidence="2">
    <location>
        <begin position="216"/>
        <end position="367"/>
    </location>
</feature>
<feature type="compositionally biased region" description="Basic and acidic residues" evidence="1">
    <location>
        <begin position="9"/>
        <end position="22"/>
    </location>
</feature>
<dbReference type="InterPro" id="IPR047655">
    <property type="entry name" value="Transpos_IS630-like"/>
</dbReference>
<dbReference type="InterPro" id="IPR038717">
    <property type="entry name" value="Tc1-like_DDE_dom"/>
</dbReference>
<dbReference type="Pfam" id="PF13358">
    <property type="entry name" value="DDE_3"/>
    <property type="match status" value="1"/>
</dbReference>
<evidence type="ECO:0000256" key="1">
    <source>
        <dbReference type="SAM" id="MobiDB-lite"/>
    </source>
</evidence>
<evidence type="ECO:0000313" key="3">
    <source>
        <dbReference type="EMBL" id="CAJ1939773.1"/>
    </source>
</evidence>
<proteinExistence type="predicted"/>
<comment type="caution">
    <text evidence="3">The sequence shown here is derived from an EMBL/GenBank/DDBJ whole genome shotgun (WGS) entry which is preliminary data.</text>
</comment>
<dbReference type="Gene3D" id="3.30.420.10">
    <property type="entry name" value="Ribonuclease H-like superfamily/Ribonuclease H"/>
    <property type="match status" value="1"/>
</dbReference>
<evidence type="ECO:0000259" key="2">
    <source>
        <dbReference type="Pfam" id="PF13358"/>
    </source>
</evidence>
<reference evidence="3" key="1">
    <citation type="submission" date="2023-08" db="EMBL/GenBank/DDBJ databases">
        <authorList>
            <person name="Audoor S."/>
            <person name="Bilcke G."/>
        </authorList>
    </citation>
    <scope>NUCLEOTIDE SEQUENCE</scope>
</reference>
<organism evidence="3 4">
    <name type="scientific">Cylindrotheca closterium</name>
    <dbReference type="NCBI Taxonomy" id="2856"/>
    <lineage>
        <taxon>Eukaryota</taxon>
        <taxon>Sar</taxon>
        <taxon>Stramenopiles</taxon>
        <taxon>Ochrophyta</taxon>
        <taxon>Bacillariophyta</taxon>
        <taxon>Bacillariophyceae</taxon>
        <taxon>Bacillariophycidae</taxon>
        <taxon>Bacillariales</taxon>
        <taxon>Bacillariaceae</taxon>
        <taxon>Cylindrotheca</taxon>
    </lineage>
</organism>
<dbReference type="PANTHER" id="PTHR46564">
    <property type="entry name" value="TRANSPOSASE"/>
    <property type="match status" value="1"/>
</dbReference>
<name>A0AAD2CMK6_9STRA</name>
<evidence type="ECO:0000313" key="4">
    <source>
        <dbReference type="Proteomes" id="UP001295423"/>
    </source>
</evidence>
<accession>A0AAD2CMK6</accession>